<dbReference type="EC" id="2.7.1.121" evidence="3"/>
<dbReference type="InterPro" id="IPR036662">
    <property type="entry name" value="PTS_EIIA_man-typ_sf"/>
</dbReference>
<proteinExistence type="predicted"/>
<dbReference type="Gene3D" id="3.40.50.510">
    <property type="entry name" value="Phosphotransferase system, mannose-type IIA component"/>
    <property type="match status" value="1"/>
</dbReference>
<evidence type="ECO:0000313" key="8">
    <source>
        <dbReference type="Proteomes" id="UP000671879"/>
    </source>
</evidence>
<dbReference type="Pfam" id="PF03610">
    <property type="entry name" value="EIIA-man"/>
    <property type="match status" value="1"/>
</dbReference>
<dbReference type="InterPro" id="IPR012844">
    <property type="entry name" value="DhaM_N"/>
</dbReference>
<evidence type="ECO:0000313" key="7">
    <source>
        <dbReference type="EMBL" id="QTX32830.1"/>
    </source>
</evidence>
<dbReference type="SUPFAM" id="SSF53062">
    <property type="entry name" value="PTS system fructose IIA component-like"/>
    <property type="match status" value="1"/>
</dbReference>
<dbReference type="PANTHER" id="PTHR38594">
    <property type="entry name" value="PEP-DEPENDENT DIHYDROXYACETONE KINASE, PHOSPHORYL DONOR SUBUNIT DHAM"/>
    <property type="match status" value="1"/>
</dbReference>
<dbReference type="InterPro" id="IPR039643">
    <property type="entry name" value="DhaM"/>
</dbReference>
<evidence type="ECO:0000256" key="1">
    <source>
        <dbReference type="ARBA" id="ARBA00001113"/>
    </source>
</evidence>
<feature type="domain" description="PTS EIIA type-4" evidence="6">
    <location>
        <begin position="1"/>
        <end position="132"/>
    </location>
</feature>
<dbReference type="GO" id="GO:0019563">
    <property type="term" value="P:glycerol catabolic process"/>
    <property type="evidence" value="ECO:0007669"/>
    <property type="project" value="InterPro"/>
</dbReference>
<evidence type="ECO:0000259" key="6">
    <source>
        <dbReference type="PROSITE" id="PS51096"/>
    </source>
</evidence>
<sequence length="132" mass="13046">MISLLVVSHSAEAARGIGSIAGQMAGGQVLIEACGGTDEGALGTSVPAILAALEGLLARSEGVVVVPDLGSAVLAARTAREFLGEGADRVLIADGPVLEGTLMASVEASVGASLDRVAAVVGEARNLKKLQD</sequence>
<dbReference type="InterPro" id="IPR004701">
    <property type="entry name" value="PTS_EIIA_man-typ"/>
</dbReference>
<dbReference type="PROSITE" id="PS51096">
    <property type="entry name" value="PTS_EIIA_TYPE_4"/>
    <property type="match status" value="1"/>
</dbReference>
<keyword evidence="8" id="KW-1185">Reference proteome</keyword>
<keyword evidence="4" id="KW-0808">Transferase</keyword>
<comment type="function">
    <text evidence="2">Component of the dihydroxyacetone kinase complex, which is responsible for the phosphoenolpyruvate (PEP)-dependent phosphorylation of dihydroxyacetone. DhaM serves as the phosphoryl donor. Is phosphorylated by phosphoenolpyruvate in an EI- and HPr-dependent reaction, and a phosphorelay system on histidine residues finally leads to phosphoryl transfer to DhaL and dihydroxyacetone.</text>
</comment>
<dbReference type="AlphaFoldDB" id="A0A9Q7EXU1"/>
<dbReference type="NCBIfam" id="TIGR02364">
    <property type="entry name" value="dha_pts"/>
    <property type="match status" value="1"/>
</dbReference>
<gene>
    <name evidence="7" type="ORF">KAR29_02555</name>
</gene>
<dbReference type="PANTHER" id="PTHR38594:SF1">
    <property type="entry name" value="PEP-DEPENDENT DIHYDROXYACETONE KINASE, PHOSPHORYL DONOR SUBUNIT DHAM"/>
    <property type="match status" value="1"/>
</dbReference>
<protein>
    <recommendedName>
        <fullName evidence="3">phosphoenolpyruvate--glycerone phosphotransferase</fullName>
        <ecNumber evidence="3">2.7.1.121</ecNumber>
    </recommendedName>
</protein>
<evidence type="ECO:0000256" key="4">
    <source>
        <dbReference type="ARBA" id="ARBA00022679"/>
    </source>
</evidence>
<reference evidence="8" key="1">
    <citation type="submission" date="2021-04" db="EMBL/GenBank/DDBJ databases">
        <title>A novel Synergistetes isolate from a pyrite-forming mixed culture.</title>
        <authorList>
            <person name="Bunk B."/>
            <person name="Sproer C."/>
            <person name="Spring S."/>
            <person name="Pester M."/>
        </authorList>
    </citation>
    <scope>NUCLEOTIDE SEQUENCE [LARGE SCALE GENOMIC DNA]</scope>
    <source>
        <strain evidence="8">J.5.4.2-T.3.5.2</strain>
    </source>
</reference>
<accession>A0A9Q7EXU1</accession>
<dbReference type="GO" id="GO:0047324">
    <property type="term" value="F:phosphoenolpyruvate-glycerone phosphotransferase activity"/>
    <property type="evidence" value="ECO:0007669"/>
    <property type="project" value="UniProtKB-EC"/>
</dbReference>
<dbReference type="GO" id="GO:0009401">
    <property type="term" value="P:phosphoenolpyruvate-dependent sugar phosphotransferase system"/>
    <property type="evidence" value="ECO:0007669"/>
    <property type="project" value="InterPro"/>
</dbReference>
<dbReference type="RefSeq" id="WP_274374088.1">
    <property type="nucleotide sequence ID" value="NZ_CP072943.1"/>
</dbReference>
<evidence type="ECO:0000256" key="5">
    <source>
        <dbReference type="ARBA" id="ARBA00046577"/>
    </source>
</evidence>
<name>A0A9Q7EXU1_9BACT</name>
<dbReference type="KEGG" id="aram:KAR29_02555"/>
<comment type="catalytic activity">
    <reaction evidence="1">
        <text>dihydroxyacetone + phosphoenolpyruvate = dihydroxyacetone phosphate + pyruvate</text>
        <dbReference type="Rhea" id="RHEA:18381"/>
        <dbReference type="ChEBI" id="CHEBI:15361"/>
        <dbReference type="ChEBI" id="CHEBI:16016"/>
        <dbReference type="ChEBI" id="CHEBI:57642"/>
        <dbReference type="ChEBI" id="CHEBI:58702"/>
        <dbReference type="EC" id="2.7.1.121"/>
    </reaction>
</comment>
<dbReference type="Proteomes" id="UP000671879">
    <property type="component" value="Chromosome"/>
</dbReference>
<organism evidence="7 8">
    <name type="scientific">Aminithiophilus ramosus</name>
    <dbReference type="NCBI Taxonomy" id="3029084"/>
    <lineage>
        <taxon>Bacteria</taxon>
        <taxon>Thermotogati</taxon>
        <taxon>Synergistota</taxon>
        <taxon>Synergistia</taxon>
        <taxon>Synergistales</taxon>
        <taxon>Aminithiophilaceae</taxon>
        <taxon>Aminithiophilus</taxon>
    </lineage>
</organism>
<dbReference type="GO" id="GO:0016020">
    <property type="term" value="C:membrane"/>
    <property type="evidence" value="ECO:0007669"/>
    <property type="project" value="InterPro"/>
</dbReference>
<evidence type="ECO:0000256" key="3">
    <source>
        <dbReference type="ARBA" id="ARBA00012095"/>
    </source>
</evidence>
<comment type="subunit">
    <text evidence="5">Homodimer. The dihydroxyacetone kinase complex is composed of a homodimer of DhaM, a homodimer of DhaK and the subunit DhaL.</text>
</comment>
<evidence type="ECO:0000256" key="2">
    <source>
        <dbReference type="ARBA" id="ARBA00002788"/>
    </source>
</evidence>
<dbReference type="EMBL" id="CP072943">
    <property type="protein sequence ID" value="QTX32830.1"/>
    <property type="molecule type" value="Genomic_DNA"/>
</dbReference>